<protein>
    <recommendedName>
        <fullName evidence="4">F5/8 type C domain-containing protein</fullName>
    </recommendedName>
</protein>
<dbReference type="Proteomes" id="UP000186785">
    <property type="component" value="Unassembled WGS sequence"/>
</dbReference>
<feature type="compositionally biased region" description="Polar residues" evidence="1">
    <location>
        <begin position="1"/>
        <end position="13"/>
    </location>
</feature>
<evidence type="ECO:0008006" key="4">
    <source>
        <dbReference type="Google" id="ProtNLM"/>
    </source>
</evidence>
<evidence type="ECO:0000313" key="2">
    <source>
        <dbReference type="EMBL" id="OKL49411.1"/>
    </source>
</evidence>
<dbReference type="EMBL" id="MQSV01000001">
    <property type="protein sequence ID" value="OKL49411.1"/>
    <property type="molecule type" value="Genomic_DNA"/>
</dbReference>
<accession>A0A1Q5PP94</accession>
<evidence type="ECO:0000256" key="1">
    <source>
        <dbReference type="SAM" id="MobiDB-lite"/>
    </source>
</evidence>
<dbReference type="STRING" id="1921764.BSR28_02395"/>
<name>A0A1Q5PP94_9ACTO</name>
<evidence type="ECO:0000313" key="3">
    <source>
        <dbReference type="Proteomes" id="UP000186785"/>
    </source>
</evidence>
<feature type="compositionally biased region" description="Basic and acidic residues" evidence="1">
    <location>
        <begin position="48"/>
        <end position="58"/>
    </location>
</feature>
<dbReference type="OrthoDB" id="9786339at2"/>
<feature type="compositionally biased region" description="Basic and acidic residues" evidence="1">
    <location>
        <begin position="22"/>
        <end position="36"/>
    </location>
</feature>
<sequence length="513" mass="53795">MGSEENSSEQIAKSQVIKGIRRALEQKAKGESHAPDSRLGFGQAPETPEGHEAPEAPETRSAMAAEQSTAAELPSAPAETDKVEQPSEPTKTSELSEPEPAPATPVAPSRPGVPVPATPPAPPAPKRVSEPQEAPESESETVGQVDATGTKEHAFKKQLSSLKQSFQEYKEKVHQKSEEAKNAPIHELQEAETAYDRTHAADTAEEGTAASAVAADAPQAASPAADVADSTTEAPIAPTSASTTKPAGLMAAAAKAYDQQAAQAHKSANEIDSETVVATVSGTANSTSKEPTSAEDEPVDQAQITRWILLSILVVLSLVGLVWGIKTLASPIQRVFNMDDDGAQPVATATQETVEGAKPKDQPAPAPAEKPAAPIEITNLEQKSPDGVGKDHPELLGKITDGNGDSTWRSRYFNQPTFRSGGSIQILITLKAPAKVGAVKITSPAQGGKIEIAQPGGDPWAAQKSLANGTFGPETVIKFDPITTDKLLVQIPELPRDKEGKNRAWISSITLMP</sequence>
<proteinExistence type="predicted"/>
<organism evidence="2 3">
    <name type="scientific">Boudabousia liubingyangii</name>
    <dbReference type="NCBI Taxonomy" id="1921764"/>
    <lineage>
        <taxon>Bacteria</taxon>
        <taxon>Bacillati</taxon>
        <taxon>Actinomycetota</taxon>
        <taxon>Actinomycetes</taxon>
        <taxon>Actinomycetales</taxon>
        <taxon>Actinomycetaceae</taxon>
        <taxon>Boudabousia</taxon>
    </lineage>
</organism>
<feature type="region of interest" description="Disordered" evidence="1">
    <location>
        <begin position="1"/>
        <end position="245"/>
    </location>
</feature>
<dbReference type="AlphaFoldDB" id="A0A1Q5PP94"/>
<feature type="compositionally biased region" description="Basic and acidic residues" evidence="1">
    <location>
        <begin position="168"/>
        <end position="181"/>
    </location>
</feature>
<feature type="region of interest" description="Disordered" evidence="1">
    <location>
        <begin position="350"/>
        <end position="376"/>
    </location>
</feature>
<comment type="caution">
    <text evidence="2">The sequence shown here is derived from an EMBL/GenBank/DDBJ whole genome shotgun (WGS) entry which is preliminary data.</text>
</comment>
<feature type="compositionally biased region" description="Low complexity" evidence="1">
    <location>
        <begin position="209"/>
        <end position="230"/>
    </location>
</feature>
<reference evidence="2 3" key="1">
    <citation type="submission" date="2016-11" db="EMBL/GenBank/DDBJ databases">
        <title>Actinomyces gypaetusis sp. nov. isolated from the vulture Gypaetus barbatus in Qinghai Tibet Plateau China.</title>
        <authorList>
            <person name="Meng X."/>
        </authorList>
    </citation>
    <scope>NUCLEOTIDE SEQUENCE [LARGE SCALE GENOMIC DNA]</scope>
    <source>
        <strain evidence="2 3">VUL4_2</strain>
    </source>
</reference>
<dbReference type="RefSeq" id="WP_073708304.1">
    <property type="nucleotide sequence ID" value="NZ_MQSV01000001.1"/>
</dbReference>
<gene>
    <name evidence="2" type="ORF">BSR29_00085</name>
</gene>
<feature type="compositionally biased region" description="Polar residues" evidence="1">
    <location>
        <begin position="158"/>
        <end position="167"/>
    </location>
</feature>
<keyword evidence="3" id="KW-1185">Reference proteome</keyword>
<feature type="compositionally biased region" description="Pro residues" evidence="1">
    <location>
        <begin position="111"/>
        <end position="125"/>
    </location>
</feature>